<organism evidence="2 3">
    <name type="scientific">Fraxinus pennsylvanica</name>
    <dbReference type="NCBI Taxonomy" id="56036"/>
    <lineage>
        <taxon>Eukaryota</taxon>
        <taxon>Viridiplantae</taxon>
        <taxon>Streptophyta</taxon>
        <taxon>Embryophyta</taxon>
        <taxon>Tracheophyta</taxon>
        <taxon>Spermatophyta</taxon>
        <taxon>Magnoliopsida</taxon>
        <taxon>eudicotyledons</taxon>
        <taxon>Gunneridae</taxon>
        <taxon>Pentapetalae</taxon>
        <taxon>asterids</taxon>
        <taxon>lamiids</taxon>
        <taxon>Lamiales</taxon>
        <taxon>Oleaceae</taxon>
        <taxon>Oleeae</taxon>
        <taxon>Fraxinus</taxon>
    </lineage>
</organism>
<feature type="compositionally biased region" description="Polar residues" evidence="1">
    <location>
        <begin position="80"/>
        <end position="89"/>
    </location>
</feature>
<feature type="compositionally biased region" description="Basic and acidic residues" evidence="1">
    <location>
        <begin position="90"/>
        <end position="99"/>
    </location>
</feature>
<protein>
    <submittedName>
        <fullName evidence="2">Uncharacterized protein</fullName>
    </submittedName>
</protein>
<evidence type="ECO:0000313" key="2">
    <source>
        <dbReference type="EMBL" id="CAI9776932.1"/>
    </source>
</evidence>
<evidence type="ECO:0000256" key="1">
    <source>
        <dbReference type="SAM" id="MobiDB-lite"/>
    </source>
</evidence>
<gene>
    <name evidence="2" type="ORF">FPE_LOCUS24362</name>
</gene>
<dbReference type="AlphaFoldDB" id="A0AAD2A1K6"/>
<name>A0AAD2A1K6_9LAMI</name>
<proteinExistence type="predicted"/>
<sequence length="162" mass="18610">MHRPGHIQRREGLYSPSFCPQLVLIGLDHTTAIMRSNRLNHILLNGEVNFFSYNDKPVDTYSECDPEYPCEENGEHGSVRSPSQSNESSPHVENREPGSRRSTCSSTDVFEDATDSYSFEKTMPNLTVESLFISPYLYEFFESSLPNIVKGCQWILLYRYIN</sequence>
<feature type="region of interest" description="Disordered" evidence="1">
    <location>
        <begin position="64"/>
        <end position="107"/>
    </location>
</feature>
<keyword evidence="3" id="KW-1185">Reference proteome</keyword>
<evidence type="ECO:0000313" key="3">
    <source>
        <dbReference type="Proteomes" id="UP000834106"/>
    </source>
</evidence>
<accession>A0AAD2A1K6</accession>
<reference evidence="2" key="1">
    <citation type="submission" date="2023-05" db="EMBL/GenBank/DDBJ databases">
        <authorList>
            <person name="Huff M."/>
        </authorList>
    </citation>
    <scope>NUCLEOTIDE SEQUENCE</scope>
</reference>
<dbReference type="EMBL" id="OU503050">
    <property type="protein sequence ID" value="CAI9776932.1"/>
    <property type="molecule type" value="Genomic_DNA"/>
</dbReference>
<dbReference type="Proteomes" id="UP000834106">
    <property type="component" value="Chromosome 15"/>
</dbReference>